<name>A0ABY2SNA3_9HYPH</name>
<gene>
    <name evidence="1" type="ORF">FCN80_07360</name>
</gene>
<dbReference type="PANTHER" id="PTHR34071">
    <property type="entry name" value="5-NITROIMIDAZOLE ANTIBIOTICS RESISTANCE PROTEIN, NIMA-FAMILY-RELATED PROTEIN-RELATED"/>
    <property type="match status" value="1"/>
</dbReference>
<protein>
    <submittedName>
        <fullName evidence="1">Pyridoxamine 5'-phosphate oxidase family protein</fullName>
    </submittedName>
</protein>
<reference evidence="1 2" key="1">
    <citation type="submission" date="2019-04" db="EMBL/GenBank/DDBJ databases">
        <authorList>
            <person name="Li M."/>
            <person name="Gao C."/>
        </authorList>
    </citation>
    <scope>NUCLEOTIDE SEQUENCE [LARGE SCALE GENOMIC DNA]</scope>
    <source>
        <strain evidence="1 2">BGMRC 2031</strain>
    </source>
</reference>
<dbReference type="Proteomes" id="UP000305202">
    <property type="component" value="Unassembled WGS sequence"/>
</dbReference>
<comment type="caution">
    <text evidence="1">The sequence shown here is derived from an EMBL/GenBank/DDBJ whole genome shotgun (WGS) entry which is preliminary data.</text>
</comment>
<accession>A0ABY2SNA3</accession>
<organism evidence="1 2">
    <name type="scientific">Martelella alba</name>
    <dbReference type="NCBI Taxonomy" id="2590451"/>
    <lineage>
        <taxon>Bacteria</taxon>
        <taxon>Pseudomonadati</taxon>
        <taxon>Pseudomonadota</taxon>
        <taxon>Alphaproteobacteria</taxon>
        <taxon>Hyphomicrobiales</taxon>
        <taxon>Aurantimonadaceae</taxon>
        <taxon>Martelella</taxon>
    </lineage>
</organism>
<sequence length="152" mass="17304">MRRDEREITDRREIEDILAANRVMYLALADNDVPFLVPVFYAWDGAALYFHSARAGSKVAILKRNHRVCFAVSTDHGVVEDDIVCNFEARHRTVIGLGQAVFIEDEQEKIAALHRIVARFSDKTWQLAPSKVRATLVVRIDIESLKGKKHGF</sequence>
<dbReference type="SUPFAM" id="SSF50475">
    <property type="entry name" value="FMN-binding split barrel"/>
    <property type="match status" value="1"/>
</dbReference>
<dbReference type="PANTHER" id="PTHR34071:SF2">
    <property type="entry name" value="FLAVIN-NUCLEOTIDE-BINDING PROTEIN"/>
    <property type="match status" value="1"/>
</dbReference>
<keyword evidence="2" id="KW-1185">Reference proteome</keyword>
<evidence type="ECO:0000313" key="2">
    <source>
        <dbReference type="Proteomes" id="UP000305202"/>
    </source>
</evidence>
<dbReference type="EMBL" id="SZPQ01000006">
    <property type="protein sequence ID" value="TKI07302.1"/>
    <property type="molecule type" value="Genomic_DNA"/>
</dbReference>
<proteinExistence type="predicted"/>
<evidence type="ECO:0000313" key="1">
    <source>
        <dbReference type="EMBL" id="TKI07302.1"/>
    </source>
</evidence>
<dbReference type="InterPro" id="IPR012349">
    <property type="entry name" value="Split_barrel_FMN-bd"/>
</dbReference>
<dbReference type="InterPro" id="IPR024747">
    <property type="entry name" value="Pyridox_Oxase-rel"/>
</dbReference>
<dbReference type="Pfam" id="PF12900">
    <property type="entry name" value="Pyridox_ox_2"/>
    <property type="match status" value="1"/>
</dbReference>
<dbReference type="Gene3D" id="2.30.110.10">
    <property type="entry name" value="Electron Transport, Fmn-binding Protein, Chain A"/>
    <property type="match status" value="1"/>
</dbReference>